<dbReference type="SUPFAM" id="SSF54423">
    <property type="entry name" value="DsbC/DsbG N-terminal domain-like"/>
    <property type="match status" value="1"/>
</dbReference>
<dbReference type="PROSITE" id="PS00194">
    <property type="entry name" value="THIOREDOXIN_1"/>
    <property type="match status" value="1"/>
</dbReference>
<protein>
    <recommendedName>
        <fullName evidence="7">Thiol:disulfide interchange protein</fullName>
    </recommendedName>
</protein>
<evidence type="ECO:0000313" key="11">
    <source>
        <dbReference type="Proteomes" id="UP001266357"/>
    </source>
</evidence>
<feature type="chain" id="PRO_5045001822" description="Thiol:disulfide interchange protein" evidence="7">
    <location>
        <begin position="23"/>
        <end position="255"/>
    </location>
</feature>
<evidence type="ECO:0000256" key="2">
    <source>
        <dbReference type="ARBA" id="ARBA00009813"/>
    </source>
</evidence>
<dbReference type="GO" id="GO:0003756">
    <property type="term" value="F:protein disulfide isomerase activity"/>
    <property type="evidence" value="ECO:0007669"/>
    <property type="project" value="UniProtKB-EC"/>
</dbReference>
<dbReference type="SUPFAM" id="SSF52833">
    <property type="entry name" value="Thioredoxin-like"/>
    <property type="match status" value="1"/>
</dbReference>
<dbReference type="InterPro" id="IPR012336">
    <property type="entry name" value="Thioredoxin-like_fold"/>
</dbReference>
<comment type="subcellular location">
    <subcellularLocation>
        <location evidence="1 7">Periplasm</location>
    </subcellularLocation>
</comment>
<evidence type="ECO:0000256" key="3">
    <source>
        <dbReference type="ARBA" id="ARBA00022729"/>
    </source>
</evidence>
<feature type="domain" description="Disulphide bond isomerase DsbC/G N-terminal" evidence="8">
    <location>
        <begin position="30"/>
        <end position="88"/>
    </location>
</feature>
<dbReference type="RefSeq" id="WP_311580221.1">
    <property type="nucleotide sequence ID" value="NZ_JAVRIF010000003.1"/>
</dbReference>
<dbReference type="InterPro" id="IPR009094">
    <property type="entry name" value="DiS-bond_isomerase_DsbC/G_N_sf"/>
</dbReference>
<evidence type="ECO:0000256" key="5">
    <source>
        <dbReference type="ARBA" id="ARBA00023157"/>
    </source>
</evidence>
<dbReference type="Gene3D" id="3.10.450.70">
    <property type="entry name" value="Disulphide bond isomerase, DsbC/G, N-terminal"/>
    <property type="match status" value="1"/>
</dbReference>
<keyword evidence="10" id="KW-0413">Isomerase</keyword>
<keyword evidence="4 7" id="KW-0574">Periplasm</keyword>
<evidence type="ECO:0000313" key="10">
    <source>
        <dbReference type="EMBL" id="MDT0603655.1"/>
    </source>
</evidence>
<dbReference type="Pfam" id="PF13098">
    <property type="entry name" value="Thioredoxin_2"/>
    <property type="match status" value="1"/>
</dbReference>
<dbReference type="Gene3D" id="3.40.30.10">
    <property type="entry name" value="Glutaredoxin"/>
    <property type="match status" value="1"/>
</dbReference>
<dbReference type="CDD" id="cd03020">
    <property type="entry name" value="DsbA_DsbC_DsbG"/>
    <property type="match status" value="1"/>
</dbReference>
<name>A0ABU3A0F9_9GAMM</name>
<comment type="function">
    <text evidence="7">Required for disulfide bond formation in some periplasmic proteins. Acts by transferring its disulfide bond to other proteins and is reduced in the process.</text>
</comment>
<evidence type="ECO:0000256" key="7">
    <source>
        <dbReference type="RuleBase" id="RU364038"/>
    </source>
</evidence>
<comment type="similarity">
    <text evidence="2 7">Belongs to the thioredoxin family. DsbC subfamily.</text>
</comment>
<dbReference type="InterPro" id="IPR033954">
    <property type="entry name" value="DiS-bond_Isoase_DsbC/G"/>
</dbReference>
<evidence type="ECO:0000259" key="8">
    <source>
        <dbReference type="Pfam" id="PF10411"/>
    </source>
</evidence>
<dbReference type="NCBIfam" id="NF008129">
    <property type="entry name" value="PRK10877.1"/>
    <property type="match status" value="1"/>
</dbReference>
<gene>
    <name evidence="10" type="primary">dsbC</name>
    <name evidence="10" type="ORF">RM573_08610</name>
</gene>
<dbReference type="EMBL" id="JAVRIF010000003">
    <property type="protein sequence ID" value="MDT0603655.1"/>
    <property type="molecule type" value="Genomic_DNA"/>
</dbReference>
<evidence type="ECO:0000256" key="4">
    <source>
        <dbReference type="ARBA" id="ARBA00022764"/>
    </source>
</evidence>
<dbReference type="InterPro" id="IPR018950">
    <property type="entry name" value="DiS-bond_isomerase_DsbC/G_N"/>
</dbReference>
<accession>A0ABU3A0F9</accession>
<proteinExistence type="inferred from homology"/>
<dbReference type="PANTHER" id="PTHR35272:SF3">
    <property type="entry name" value="THIOL:DISULFIDE INTERCHANGE PROTEIN DSBC"/>
    <property type="match status" value="1"/>
</dbReference>
<organism evidence="10 11">
    <name type="scientific">Thalassotalea castellviae</name>
    <dbReference type="NCBI Taxonomy" id="3075612"/>
    <lineage>
        <taxon>Bacteria</taxon>
        <taxon>Pseudomonadati</taxon>
        <taxon>Pseudomonadota</taxon>
        <taxon>Gammaproteobacteria</taxon>
        <taxon>Alteromonadales</taxon>
        <taxon>Colwelliaceae</taxon>
        <taxon>Thalassotalea</taxon>
    </lineage>
</organism>
<reference evidence="10 11" key="1">
    <citation type="submission" date="2023-09" db="EMBL/GenBank/DDBJ databases">
        <authorList>
            <person name="Rey-Velasco X."/>
        </authorList>
    </citation>
    <scope>NUCLEOTIDE SEQUENCE [LARGE SCALE GENOMIC DNA]</scope>
    <source>
        <strain evidence="10 11">W431</strain>
    </source>
</reference>
<evidence type="ECO:0000259" key="9">
    <source>
        <dbReference type="Pfam" id="PF13098"/>
    </source>
</evidence>
<dbReference type="InterPro" id="IPR051470">
    <property type="entry name" value="Thiol:disulfide_interchange"/>
</dbReference>
<dbReference type="PANTHER" id="PTHR35272">
    <property type="entry name" value="THIOL:DISULFIDE INTERCHANGE PROTEIN DSBC-RELATED"/>
    <property type="match status" value="1"/>
</dbReference>
<evidence type="ECO:0000256" key="1">
    <source>
        <dbReference type="ARBA" id="ARBA00004418"/>
    </source>
</evidence>
<evidence type="ECO:0000256" key="6">
    <source>
        <dbReference type="ARBA" id="ARBA00023284"/>
    </source>
</evidence>
<dbReference type="Proteomes" id="UP001266357">
    <property type="component" value="Unassembled WGS sequence"/>
</dbReference>
<keyword evidence="3 7" id="KW-0732">Signal</keyword>
<dbReference type="InterPro" id="IPR036249">
    <property type="entry name" value="Thioredoxin-like_sf"/>
</dbReference>
<keyword evidence="6 7" id="KW-0676">Redox-active center</keyword>
<feature type="domain" description="Thioredoxin-like fold" evidence="9">
    <location>
        <begin position="119"/>
        <end position="248"/>
    </location>
</feature>
<keyword evidence="11" id="KW-1185">Reference proteome</keyword>
<sequence length="255" mass="28476">MFKYRAFVFLISSLFCVTHALAQVDNTLSEKEQAEIKKTLASSINLEIQSVKASPFPALVEVVTKQGLFYASKDGQFLVQGKLYGIGSTDVINHTEDSLAELRIEGLKQFSDDMIVYPAKNEKHQITVFTDITCGYCRKMHKQIEQYNELGITVKYMAYPRAGVTDQLGRLSQGFKDLRSIWCHEQPNEALTKAKLGSSVAQRICESPVEAEFNFGRQVGVNSTPAIIFPNGLLLPGYRQPADLLQILESINTES</sequence>
<dbReference type="Pfam" id="PF10411">
    <property type="entry name" value="DsbC_N"/>
    <property type="match status" value="1"/>
</dbReference>
<feature type="signal peptide" evidence="7">
    <location>
        <begin position="1"/>
        <end position="22"/>
    </location>
</feature>
<dbReference type="InterPro" id="IPR017937">
    <property type="entry name" value="Thioredoxin_CS"/>
</dbReference>
<comment type="caution">
    <text evidence="10">The sequence shown here is derived from an EMBL/GenBank/DDBJ whole genome shotgun (WGS) entry which is preliminary data.</text>
</comment>
<keyword evidence="5" id="KW-1015">Disulfide bond</keyword>